<dbReference type="EMBL" id="FTMN01000004">
    <property type="protein sequence ID" value="SIQ37646.1"/>
    <property type="molecule type" value="Genomic_DNA"/>
</dbReference>
<evidence type="ECO:0000256" key="1">
    <source>
        <dbReference type="SAM" id="Coils"/>
    </source>
</evidence>
<reference evidence="2 3" key="1">
    <citation type="submission" date="2017-01" db="EMBL/GenBank/DDBJ databases">
        <authorList>
            <person name="Mah S.A."/>
            <person name="Swanson W.J."/>
            <person name="Moy G.W."/>
            <person name="Vacquier V.D."/>
        </authorList>
    </citation>
    <scope>NUCLEOTIDE SEQUENCE [LARGE SCALE GENOMIC DNA]</scope>
    <source>
        <strain evidence="2 3">DSM 7027</strain>
    </source>
</reference>
<dbReference type="AlphaFoldDB" id="A0A1N6S9N2"/>
<keyword evidence="1" id="KW-0175">Coiled coil</keyword>
<keyword evidence="3" id="KW-1185">Reference proteome</keyword>
<sequence length="264" mass="29835">MKLGKVSLLLLILIPLALAIGSVATFFVYERMQDQHQVNLADLEKFGYEMVPSQTYTESTGELGAQQLPATFAEKKLTPTERVIRGLMQDKENLLAEQQALKDQISALHDQIDELKQYKELNQHFAPETFEQELKRTKAQLKATLLRLPETERYSNIQVEIMAAAGMQEYQRFVRANRLMLDQEQRGEIIKDHLPGYAFCIGNAVELAANNLDELRLLINWFNDPDAVRLPGMLAADLDKLLPACQQPLRQALDTTLPALDTAG</sequence>
<name>A0A1N6S9N2_9GAMM</name>
<accession>A0A1N6S9N2</accession>
<protein>
    <submittedName>
        <fullName evidence="2">Uncharacterized protein</fullName>
    </submittedName>
</protein>
<organism evidence="2 3">
    <name type="scientific">Marinobacterium stanieri</name>
    <dbReference type="NCBI Taxonomy" id="49186"/>
    <lineage>
        <taxon>Bacteria</taxon>
        <taxon>Pseudomonadati</taxon>
        <taxon>Pseudomonadota</taxon>
        <taxon>Gammaproteobacteria</taxon>
        <taxon>Oceanospirillales</taxon>
        <taxon>Oceanospirillaceae</taxon>
        <taxon>Marinobacterium</taxon>
    </lineage>
</organism>
<dbReference type="Proteomes" id="UP000186895">
    <property type="component" value="Unassembled WGS sequence"/>
</dbReference>
<dbReference type="STRING" id="49186.SAMN05421647_104113"/>
<proteinExistence type="predicted"/>
<dbReference type="eggNOG" id="ENOG502ZU2Y">
    <property type="taxonomic scope" value="Bacteria"/>
</dbReference>
<evidence type="ECO:0000313" key="2">
    <source>
        <dbReference type="EMBL" id="SIQ37646.1"/>
    </source>
</evidence>
<evidence type="ECO:0000313" key="3">
    <source>
        <dbReference type="Proteomes" id="UP000186895"/>
    </source>
</evidence>
<dbReference type="RefSeq" id="WP_076462732.1">
    <property type="nucleotide sequence ID" value="NZ_FTMN01000004.1"/>
</dbReference>
<gene>
    <name evidence="2" type="ORF">SAMN05421647_104113</name>
</gene>
<feature type="coiled-coil region" evidence="1">
    <location>
        <begin position="84"/>
        <end position="118"/>
    </location>
</feature>